<accession>U5DE63</accession>
<keyword evidence="2" id="KW-0472">Membrane</keyword>
<feature type="region of interest" description="Disordered" evidence="1">
    <location>
        <begin position="14"/>
        <end position="51"/>
    </location>
</feature>
<dbReference type="PANTHER" id="PTHR37761:SF2">
    <property type="entry name" value="OS09G0108400 PROTEIN"/>
    <property type="match status" value="1"/>
</dbReference>
<keyword evidence="2" id="KW-0812">Transmembrane</keyword>
<keyword evidence="2" id="KW-1133">Transmembrane helix</keyword>
<name>U5DE63_AMBTC</name>
<dbReference type="Proteomes" id="UP000017836">
    <property type="component" value="Unassembled WGS sequence"/>
</dbReference>
<gene>
    <name evidence="3" type="ORF">AMTR_s00062p00201350</name>
</gene>
<protein>
    <submittedName>
        <fullName evidence="3">Uncharacterized protein</fullName>
    </submittedName>
</protein>
<feature type="transmembrane region" description="Helical" evidence="2">
    <location>
        <begin position="203"/>
        <end position="226"/>
    </location>
</feature>
<dbReference type="EMBL" id="KI392068">
    <property type="protein sequence ID" value="ERN19712.1"/>
    <property type="molecule type" value="Genomic_DNA"/>
</dbReference>
<dbReference type="OMA" id="ANMDESP"/>
<evidence type="ECO:0000256" key="1">
    <source>
        <dbReference type="SAM" id="MobiDB-lite"/>
    </source>
</evidence>
<sequence>MELNEKHLICEMEKAQATWDSRQNGESSNDSANMDESPQDGSNPVGTLKSELENKKQELRLMEEKVRNLETEWAQLQHSSVRQPTPAQREKILEKQLQSLTEQLAAKQAQAELLVTEIHKKEIELENLIGMKKRLEIGGGEAHGARNRVVKPGSSVTIDSVYGDHSSVDMNHKSVRVSGDNIGRSMRSGGMGPLRFGNQEKLILLRFVFVLYILALHFIVFIKISFL</sequence>
<reference evidence="4" key="1">
    <citation type="journal article" date="2013" name="Science">
        <title>The Amborella genome and the evolution of flowering plants.</title>
        <authorList>
            <consortium name="Amborella Genome Project"/>
        </authorList>
    </citation>
    <scope>NUCLEOTIDE SEQUENCE [LARGE SCALE GENOMIC DNA]</scope>
</reference>
<feature type="compositionally biased region" description="Polar residues" evidence="1">
    <location>
        <begin position="18"/>
        <end position="45"/>
    </location>
</feature>
<evidence type="ECO:0000313" key="3">
    <source>
        <dbReference type="EMBL" id="ERN19712.1"/>
    </source>
</evidence>
<evidence type="ECO:0000313" key="4">
    <source>
        <dbReference type="Proteomes" id="UP000017836"/>
    </source>
</evidence>
<dbReference type="HOGENOM" id="CLU_106458_0_0_1"/>
<evidence type="ECO:0000256" key="2">
    <source>
        <dbReference type="SAM" id="Phobius"/>
    </source>
</evidence>
<dbReference type="PANTHER" id="PTHR37761">
    <property type="entry name" value="OS09G0108400 PROTEIN"/>
    <property type="match status" value="1"/>
</dbReference>
<organism evidence="3 4">
    <name type="scientific">Amborella trichopoda</name>
    <dbReference type="NCBI Taxonomy" id="13333"/>
    <lineage>
        <taxon>Eukaryota</taxon>
        <taxon>Viridiplantae</taxon>
        <taxon>Streptophyta</taxon>
        <taxon>Embryophyta</taxon>
        <taxon>Tracheophyta</taxon>
        <taxon>Spermatophyta</taxon>
        <taxon>Magnoliopsida</taxon>
        <taxon>Amborellales</taxon>
        <taxon>Amborellaceae</taxon>
        <taxon>Amborella</taxon>
    </lineage>
</organism>
<proteinExistence type="predicted"/>
<dbReference type="eggNOG" id="ENOG502QUUI">
    <property type="taxonomic scope" value="Eukaryota"/>
</dbReference>
<dbReference type="Gramene" id="ERN19712">
    <property type="protein sequence ID" value="ERN19712"/>
    <property type="gene ID" value="AMTR_s00062p00201350"/>
</dbReference>
<dbReference type="AlphaFoldDB" id="U5DE63"/>
<keyword evidence="4" id="KW-1185">Reference proteome</keyword>